<evidence type="ECO:0000259" key="2">
    <source>
        <dbReference type="SMART" id="SM00199"/>
    </source>
</evidence>
<dbReference type="SUPFAM" id="SSF54117">
    <property type="entry name" value="Interleukin 8-like chemokines"/>
    <property type="match status" value="1"/>
</dbReference>
<dbReference type="InterPro" id="IPR036048">
    <property type="entry name" value="Interleukin_8-like_sf"/>
</dbReference>
<protein>
    <submittedName>
        <fullName evidence="3">C-C motif chemokine 19-like</fullName>
    </submittedName>
</protein>
<evidence type="ECO:0000313" key="4">
    <source>
        <dbReference type="Proteomes" id="UP000261580"/>
    </source>
</evidence>
<reference evidence="3" key="2">
    <citation type="submission" date="2025-09" db="UniProtKB">
        <authorList>
            <consortium name="Ensembl"/>
        </authorList>
    </citation>
    <scope>IDENTIFICATION</scope>
</reference>
<dbReference type="GO" id="GO:0006955">
    <property type="term" value="P:immune response"/>
    <property type="evidence" value="ECO:0007669"/>
    <property type="project" value="InterPro"/>
</dbReference>
<dbReference type="InterPro" id="IPR001811">
    <property type="entry name" value="Chemokine_IL8-like_dom"/>
</dbReference>
<dbReference type="Pfam" id="PF00048">
    <property type="entry name" value="IL8"/>
    <property type="match status" value="1"/>
</dbReference>
<dbReference type="GO" id="GO:0008009">
    <property type="term" value="F:chemokine activity"/>
    <property type="evidence" value="ECO:0007669"/>
    <property type="project" value="InterPro"/>
</dbReference>
<dbReference type="Gene3D" id="2.40.50.40">
    <property type="match status" value="1"/>
</dbReference>
<dbReference type="InterPro" id="IPR039809">
    <property type="entry name" value="Chemokine_b/g/d"/>
</dbReference>
<proteinExistence type="predicted"/>
<dbReference type="GO" id="GO:0005615">
    <property type="term" value="C:extracellular space"/>
    <property type="evidence" value="ECO:0007669"/>
    <property type="project" value="UniProtKB-KW"/>
</dbReference>
<dbReference type="STRING" id="32507.ENSNBRP00000022522"/>
<accession>A0A3Q4HXQ8</accession>
<dbReference type="PANTHER" id="PTHR12015">
    <property type="entry name" value="SMALL INDUCIBLE CYTOKINE A"/>
    <property type="match status" value="1"/>
</dbReference>
<organism evidence="3 4">
    <name type="scientific">Neolamprologus brichardi</name>
    <name type="common">Fairy cichlid</name>
    <name type="synonym">Lamprologus brichardi</name>
    <dbReference type="NCBI Taxonomy" id="32507"/>
    <lineage>
        <taxon>Eukaryota</taxon>
        <taxon>Metazoa</taxon>
        <taxon>Chordata</taxon>
        <taxon>Craniata</taxon>
        <taxon>Vertebrata</taxon>
        <taxon>Euteleostomi</taxon>
        <taxon>Actinopterygii</taxon>
        <taxon>Neopterygii</taxon>
        <taxon>Teleostei</taxon>
        <taxon>Neoteleostei</taxon>
        <taxon>Acanthomorphata</taxon>
        <taxon>Ovalentaria</taxon>
        <taxon>Cichlomorphae</taxon>
        <taxon>Cichliformes</taxon>
        <taxon>Cichlidae</taxon>
        <taxon>African cichlids</taxon>
        <taxon>Pseudocrenilabrinae</taxon>
        <taxon>Lamprologini</taxon>
        <taxon>Neolamprologus</taxon>
    </lineage>
</organism>
<evidence type="ECO:0000256" key="1">
    <source>
        <dbReference type="ARBA" id="ARBA00022514"/>
    </source>
</evidence>
<reference evidence="3" key="1">
    <citation type="submission" date="2025-08" db="UniProtKB">
        <authorList>
            <consortium name="Ensembl"/>
        </authorList>
    </citation>
    <scope>IDENTIFICATION</scope>
</reference>
<dbReference type="SMART" id="SM00199">
    <property type="entry name" value="SCY"/>
    <property type="match status" value="1"/>
</dbReference>
<keyword evidence="1" id="KW-0202">Cytokine</keyword>
<dbReference type="Proteomes" id="UP000261580">
    <property type="component" value="Unassembled WGS sequence"/>
</dbReference>
<feature type="domain" description="Chemokine interleukin-8-like" evidence="2">
    <location>
        <begin position="39"/>
        <end position="99"/>
    </location>
</feature>
<evidence type="ECO:0000313" key="3">
    <source>
        <dbReference type="Ensembl" id="ENSNBRP00000022522.1"/>
    </source>
</evidence>
<dbReference type="AlphaFoldDB" id="A0A3Q4HXQ8"/>
<dbReference type="GeneTree" id="ENSGT00730000112019"/>
<name>A0A3Q4HXQ8_NEOBR</name>
<keyword evidence="4" id="KW-1185">Reference proteome</keyword>
<sequence>MTSRPSIRFHFVQIPSCRFVFFCLTRCNFLHHVTLAQVPVDCCLSVATRPIEKRLVANYRHQVQGQGCAIDATIFLSRGGRTMCAPVNEKWVEDLKRHVDQLRTYCKKQNYVVRSLYSASQQDKLCRCF</sequence>
<dbReference type="PANTHER" id="PTHR12015:SF108">
    <property type="entry name" value="C-C MOTIF CHEMOKINE 20"/>
    <property type="match status" value="1"/>
</dbReference>
<dbReference type="Ensembl" id="ENSNBRT00000023118.1">
    <property type="protein sequence ID" value="ENSNBRP00000022522.1"/>
    <property type="gene ID" value="ENSNBRG00000017239.1"/>
</dbReference>
<dbReference type="CDD" id="cd00169">
    <property type="entry name" value="Chemokine"/>
    <property type="match status" value="1"/>
</dbReference>
<dbReference type="Bgee" id="ENSNBRG00000017239">
    <property type="expression patterns" value="Expressed in mesonephros and 4 other cell types or tissues"/>
</dbReference>